<dbReference type="Proteomes" id="UP000663722">
    <property type="component" value="Chromosome"/>
</dbReference>
<reference evidence="1" key="1">
    <citation type="journal article" date="2021" name="Microb. Physiol.">
        <title>Proteogenomic Insights into the Physiology of Marine, Sulfate-Reducing, Filamentous Desulfonema limicola and Desulfonema magnum.</title>
        <authorList>
            <person name="Schnaars V."/>
            <person name="Wohlbrand L."/>
            <person name="Scheve S."/>
            <person name="Hinrichs C."/>
            <person name="Reinhardt R."/>
            <person name="Rabus R."/>
        </authorList>
    </citation>
    <scope>NUCLEOTIDE SEQUENCE</scope>
    <source>
        <strain evidence="1">4be13</strain>
    </source>
</reference>
<gene>
    <name evidence="1" type="ORF">dnm_092890</name>
</gene>
<proteinExistence type="predicted"/>
<dbReference type="EMBL" id="CP061800">
    <property type="protein sequence ID" value="QTA93191.1"/>
    <property type="molecule type" value="Genomic_DNA"/>
</dbReference>
<dbReference type="KEGG" id="dmm:dnm_092890"/>
<keyword evidence="2" id="KW-1185">Reference proteome</keyword>
<evidence type="ECO:0000313" key="2">
    <source>
        <dbReference type="Proteomes" id="UP000663722"/>
    </source>
</evidence>
<organism evidence="1 2">
    <name type="scientific">Desulfonema magnum</name>
    <dbReference type="NCBI Taxonomy" id="45655"/>
    <lineage>
        <taxon>Bacteria</taxon>
        <taxon>Pseudomonadati</taxon>
        <taxon>Thermodesulfobacteriota</taxon>
        <taxon>Desulfobacteria</taxon>
        <taxon>Desulfobacterales</taxon>
        <taxon>Desulfococcaceae</taxon>
        <taxon>Desulfonema</taxon>
    </lineage>
</organism>
<protein>
    <submittedName>
        <fullName evidence="1">Uncharacterized protein</fullName>
    </submittedName>
</protein>
<name>A0A975GTK8_9BACT</name>
<evidence type="ECO:0000313" key="1">
    <source>
        <dbReference type="EMBL" id="QTA93191.1"/>
    </source>
</evidence>
<dbReference type="AlphaFoldDB" id="A0A975GTK8"/>
<accession>A0A975GTK8</accession>
<sequence>MIISIVIDAVTSIIKFFLVIPAKAGKMRTRVQLNGNNIKNR</sequence>